<sequence length="130" mass="15341">MDWSNADYESFKPNMTTEQAMEWFTAKLARTPEAVDIYQFGKGFFELGAYSRAQCCLQAYLTLPHPSPQARHLLGYCYLNLNEQERALREFKLCVKEGFHEDWQLVVELLVEIAEMKQQEVIRDRHVDQF</sequence>
<reference evidence="1 2" key="1">
    <citation type="journal article" date="2019" name="Sci. Rep.">
        <title>Comparative genomics of chytrid fungi reveal insights into the obligate biotrophic and pathogenic lifestyle of Synchytrium endobioticum.</title>
        <authorList>
            <person name="van de Vossenberg B.T.L.H."/>
            <person name="Warris S."/>
            <person name="Nguyen H.D.T."/>
            <person name="van Gent-Pelzer M.P.E."/>
            <person name="Joly D.L."/>
            <person name="van de Geest H.C."/>
            <person name="Bonants P.J.M."/>
            <person name="Smith D.S."/>
            <person name="Levesque C.A."/>
            <person name="van der Lee T.A.J."/>
        </authorList>
    </citation>
    <scope>NUCLEOTIDE SEQUENCE [LARGE SCALE GENOMIC DNA]</scope>
    <source>
        <strain evidence="1 2">MB42</strain>
    </source>
</reference>
<evidence type="ECO:0000313" key="1">
    <source>
        <dbReference type="EMBL" id="TPX52483.1"/>
    </source>
</evidence>
<dbReference type="SUPFAM" id="SSF48452">
    <property type="entry name" value="TPR-like"/>
    <property type="match status" value="1"/>
</dbReference>
<protein>
    <submittedName>
        <fullName evidence="1">Uncharacterized protein</fullName>
    </submittedName>
</protein>
<evidence type="ECO:0000313" key="2">
    <source>
        <dbReference type="Proteomes" id="UP000317494"/>
    </source>
</evidence>
<proteinExistence type="predicted"/>
<dbReference type="Pfam" id="PF12895">
    <property type="entry name" value="ANAPC3"/>
    <property type="match status" value="1"/>
</dbReference>
<dbReference type="InterPro" id="IPR011990">
    <property type="entry name" value="TPR-like_helical_dom_sf"/>
</dbReference>
<dbReference type="VEuPathDB" id="FungiDB:SeMB42_g01378"/>
<dbReference type="Gene3D" id="1.25.40.10">
    <property type="entry name" value="Tetratricopeptide repeat domain"/>
    <property type="match status" value="1"/>
</dbReference>
<dbReference type="AlphaFoldDB" id="A0A507DLI8"/>
<keyword evidence="2" id="KW-1185">Reference proteome</keyword>
<name>A0A507DLI8_9FUNG</name>
<gene>
    <name evidence="1" type="ORF">SeMB42_g01378</name>
</gene>
<organism evidence="1 2">
    <name type="scientific">Synchytrium endobioticum</name>
    <dbReference type="NCBI Taxonomy" id="286115"/>
    <lineage>
        <taxon>Eukaryota</taxon>
        <taxon>Fungi</taxon>
        <taxon>Fungi incertae sedis</taxon>
        <taxon>Chytridiomycota</taxon>
        <taxon>Chytridiomycota incertae sedis</taxon>
        <taxon>Chytridiomycetes</taxon>
        <taxon>Synchytriales</taxon>
        <taxon>Synchytriaceae</taxon>
        <taxon>Synchytrium</taxon>
    </lineage>
</organism>
<dbReference type="Proteomes" id="UP000317494">
    <property type="component" value="Unassembled WGS sequence"/>
</dbReference>
<dbReference type="EMBL" id="QEAN01000035">
    <property type="protein sequence ID" value="TPX52483.1"/>
    <property type="molecule type" value="Genomic_DNA"/>
</dbReference>
<comment type="caution">
    <text evidence="1">The sequence shown here is derived from an EMBL/GenBank/DDBJ whole genome shotgun (WGS) entry which is preliminary data.</text>
</comment>
<accession>A0A507DLI8</accession>